<protein>
    <submittedName>
        <fullName evidence="1">Uncharacterized protein</fullName>
    </submittedName>
</protein>
<accession>A0A2G1W800</accession>
<evidence type="ECO:0000313" key="1">
    <source>
        <dbReference type="EMBL" id="PHQ35138.1"/>
    </source>
</evidence>
<comment type="caution">
    <text evidence="1">The sequence shown here is derived from an EMBL/GenBank/DDBJ whole genome shotgun (WGS) entry which is preliminary data.</text>
</comment>
<dbReference type="Proteomes" id="UP000225740">
    <property type="component" value="Unassembled WGS sequence"/>
</dbReference>
<dbReference type="EMBL" id="NIZW01000008">
    <property type="protein sequence ID" value="PHQ35138.1"/>
    <property type="molecule type" value="Genomic_DNA"/>
</dbReference>
<dbReference type="GeneID" id="90608861"/>
<organism evidence="1 2">
    <name type="scientific">Rhodopirellula bahusiensis</name>
    <dbReference type="NCBI Taxonomy" id="2014065"/>
    <lineage>
        <taxon>Bacteria</taxon>
        <taxon>Pseudomonadati</taxon>
        <taxon>Planctomycetota</taxon>
        <taxon>Planctomycetia</taxon>
        <taxon>Pirellulales</taxon>
        <taxon>Pirellulaceae</taxon>
        <taxon>Rhodopirellula</taxon>
    </lineage>
</organism>
<evidence type="ECO:0000313" key="2">
    <source>
        <dbReference type="Proteomes" id="UP000225740"/>
    </source>
</evidence>
<keyword evidence="2" id="KW-1185">Reference proteome</keyword>
<reference evidence="1 2" key="1">
    <citation type="submission" date="2017-06" db="EMBL/GenBank/DDBJ databases">
        <title>Description of Rhodopirellula bahusiensis sp. nov.</title>
        <authorList>
            <person name="Kizina J."/>
            <person name="Harder J."/>
        </authorList>
    </citation>
    <scope>NUCLEOTIDE SEQUENCE [LARGE SCALE GENOMIC DNA]</scope>
    <source>
        <strain evidence="1 2">SWK21</strain>
    </source>
</reference>
<gene>
    <name evidence="1" type="ORF">CEE69_12020</name>
</gene>
<proteinExistence type="predicted"/>
<dbReference type="AlphaFoldDB" id="A0A2G1W800"/>
<name>A0A2G1W800_9BACT</name>
<sequence>MTKNKSSIRLTRRDYGILRDAAKYGMVVPELLQAQRFAGQKPAAVQSTLRRLYGHPPEYRFLRPEKLDAKRVYYRLTSRGCRQIGVSRDASRKLGMQAVAERYATTWFISADLAGGRSLLDPKEFPEQFPNIRERLPKKRFHTEQVGQTVRLGYFVTDLRTDVRRLVRQSSTVMRRFIERRWFDDYLRHDRFVFTVLTFNESKAVEIDTKLRLTFQQQLSRPLQSIGLQPAGTESIAVRVLVVPGLDTLIPEPR</sequence>
<dbReference type="RefSeq" id="WP_099260897.1">
    <property type="nucleotide sequence ID" value="NZ_NIZW01000008.1"/>
</dbReference>